<dbReference type="GO" id="GO:0005737">
    <property type="term" value="C:cytoplasm"/>
    <property type="evidence" value="ECO:0007669"/>
    <property type="project" value="TreeGrafter"/>
</dbReference>
<keyword evidence="7" id="KW-1185">Reference proteome</keyword>
<keyword evidence="4" id="KW-0560">Oxidoreductase</keyword>
<name>A0A3E0AW17_9STAP</name>
<accession>A0A3E0AW17</accession>
<dbReference type="RefSeq" id="WP_115885481.1">
    <property type="nucleotide sequence ID" value="NZ_CBCSHX010000011.1"/>
</dbReference>
<evidence type="ECO:0000256" key="3">
    <source>
        <dbReference type="ARBA" id="ARBA00022630"/>
    </source>
</evidence>
<comment type="caution">
    <text evidence="6">The sequence shown here is derived from an EMBL/GenBank/DDBJ whole genome shotgun (WGS) entry which is preliminary data.</text>
</comment>
<evidence type="ECO:0000256" key="1">
    <source>
        <dbReference type="ARBA" id="ARBA00001974"/>
    </source>
</evidence>
<reference evidence="6 7" key="1">
    <citation type="submission" date="2018-08" db="EMBL/GenBank/DDBJ databases">
        <title>Genomic Encyclopedia of Type Strains, Phase IV (KMG-IV): sequencing the most valuable type-strain genomes for metagenomic binning, comparative biology and taxonomic classification.</title>
        <authorList>
            <person name="Goeker M."/>
        </authorList>
    </citation>
    <scope>NUCLEOTIDE SEQUENCE [LARGE SCALE GENOMIC DNA]</scope>
    <source>
        <strain evidence="6 7">DSM 17274</strain>
    </source>
</reference>
<evidence type="ECO:0000313" key="7">
    <source>
        <dbReference type="Proteomes" id="UP000257076"/>
    </source>
</evidence>
<dbReference type="AlphaFoldDB" id="A0A3E0AW17"/>
<dbReference type="OrthoDB" id="9805337at2"/>
<dbReference type="InterPro" id="IPR036188">
    <property type="entry name" value="FAD/NAD-bd_sf"/>
</dbReference>
<dbReference type="Gene3D" id="3.50.50.60">
    <property type="entry name" value="FAD/NAD(P)-binding domain"/>
    <property type="match status" value="1"/>
</dbReference>
<dbReference type="PANTHER" id="PTHR13847:SF286">
    <property type="entry name" value="D-AMINO ACID DEHYDROGENASE"/>
    <property type="match status" value="1"/>
</dbReference>
<feature type="domain" description="FAD dependent oxidoreductase" evidence="5">
    <location>
        <begin position="3"/>
        <end position="326"/>
    </location>
</feature>
<dbReference type="SUPFAM" id="SSF54373">
    <property type="entry name" value="FAD-linked reductases, C-terminal domain"/>
    <property type="match status" value="1"/>
</dbReference>
<evidence type="ECO:0000256" key="2">
    <source>
        <dbReference type="ARBA" id="ARBA00009410"/>
    </source>
</evidence>
<dbReference type="PANTHER" id="PTHR13847">
    <property type="entry name" value="SARCOSINE DEHYDROGENASE-RELATED"/>
    <property type="match status" value="1"/>
</dbReference>
<dbReference type="SUPFAM" id="SSF51971">
    <property type="entry name" value="Nucleotide-binding domain"/>
    <property type="match status" value="1"/>
</dbReference>
<evidence type="ECO:0000259" key="5">
    <source>
        <dbReference type="Pfam" id="PF01266"/>
    </source>
</evidence>
<evidence type="ECO:0000313" key="6">
    <source>
        <dbReference type="EMBL" id="REG23945.1"/>
    </source>
</evidence>
<dbReference type="Pfam" id="PF01266">
    <property type="entry name" value="DAO"/>
    <property type="match status" value="1"/>
</dbReference>
<dbReference type="InterPro" id="IPR006076">
    <property type="entry name" value="FAD-dep_OxRdtase"/>
</dbReference>
<gene>
    <name evidence="6" type="ORF">DFR63_1692</name>
</gene>
<dbReference type="GO" id="GO:0016491">
    <property type="term" value="F:oxidoreductase activity"/>
    <property type="evidence" value="ECO:0007669"/>
    <property type="project" value="UniProtKB-KW"/>
</dbReference>
<protein>
    <submittedName>
        <fullName evidence="6">D-amino acid dehydrogenase small subunit</fullName>
    </submittedName>
</protein>
<dbReference type="EMBL" id="QUMW01000012">
    <property type="protein sequence ID" value="REG23945.1"/>
    <property type="molecule type" value="Genomic_DNA"/>
</dbReference>
<comment type="similarity">
    <text evidence="2">Belongs to the DadA oxidoreductase family.</text>
</comment>
<comment type="cofactor">
    <cofactor evidence="1">
        <name>FAD</name>
        <dbReference type="ChEBI" id="CHEBI:57692"/>
    </cofactor>
</comment>
<keyword evidence="3" id="KW-0285">Flavoprotein</keyword>
<dbReference type="Gene3D" id="3.30.9.10">
    <property type="entry name" value="D-Amino Acid Oxidase, subunit A, domain 2"/>
    <property type="match status" value="1"/>
</dbReference>
<evidence type="ECO:0000256" key="4">
    <source>
        <dbReference type="ARBA" id="ARBA00023002"/>
    </source>
</evidence>
<proteinExistence type="inferred from homology"/>
<sequence>MNITIIGGGLAGASIGYHLVKMGNSVTIYDRKDKGQATFASAGIVCPWISQRRNKKWYRLVTKSAHYYPDFISTLEKESGMSTGYKNSGAICLFKENIFDKATKRISDKAVDNPDVGQVRQLTKEELSALHPALTTEYPALIVEGGGQVRGQKLLAAIKEAFIGLGGRWEEKSYENSIDDDTFKIYTTGAWGKEQKYKPEIAHQRAEIMHFKLLTQKVQQSPVVMALGPTYIVHLENDKYVIGTTHIDTDSFDTEPSEESYNYLRDELYKYFKPEDVEITEMGVGLKPYTRDFLPFIGYVDNNTFVVNGMGSTGLTASPFVGKEVALLLNGMPTELDLNDYSYTEPQN</sequence>
<organism evidence="6 7">
    <name type="scientific">Jeotgalicoccus halotolerans</name>
    <dbReference type="NCBI Taxonomy" id="157227"/>
    <lineage>
        <taxon>Bacteria</taxon>
        <taxon>Bacillati</taxon>
        <taxon>Bacillota</taxon>
        <taxon>Bacilli</taxon>
        <taxon>Bacillales</taxon>
        <taxon>Staphylococcaceae</taxon>
        <taxon>Jeotgalicoccus</taxon>
    </lineage>
</organism>
<dbReference type="Proteomes" id="UP000257076">
    <property type="component" value="Unassembled WGS sequence"/>
</dbReference>